<dbReference type="InterPro" id="IPR011057">
    <property type="entry name" value="Mss4-like_sf"/>
</dbReference>
<keyword evidence="3" id="KW-0732">Signal</keyword>
<dbReference type="EMBL" id="CAUJNA010000260">
    <property type="protein sequence ID" value="CAJ1374556.1"/>
    <property type="molecule type" value="Genomic_DNA"/>
</dbReference>
<proteinExistence type="inferred from homology"/>
<keyword evidence="2" id="KW-0560">Oxidoreductase</keyword>
<evidence type="ECO:0000313" key="6">
    <source>
        <dbReference type="Proteomes" id="UP001178507"/>
    </source>
</evidence>
<comment type="similarity">
    <text evidence="1">Belongs to the MsrB Met sulfoxide reductase family.</text>
</comment>
<evidence type="ECO:0000259" key="4">
    <source>
        <dbReference type="Pfam" id="PF01641"/>
    </source>
</evidence>
<protein>
    <recommendedName>
        <fullName evidence="4">MsrB domain-containing protein</fullName>
    </recommendedName>
</protein>
<dbReference type="SUPFAM" id="SSF51316">
    <property type="entry name" value="Mss4-like"/>
    <property type="match status" value="1"/>
</dbReference>
<dbReference type="Pfam" id="PF01641">
    <property type="entry name" value="SelR"/>
    <property type="match status" value="1"/>
</dbReference>
<comment type="caution">
    <text evidence="5">The sequence shown here is derived from an EMBL/GenBank/DDBJ whole genome shotgun (WGS) entry which is preliminary data.</text>
</comment>
<gene>
    <name evidence="5" type="ORF">EVOR1521_LOCUS4082</name>
</gene>
<reference evidence="5" key="1">
    <citation type="submission" date="2023-08" db="EMBL/GenBank/DDBJ databases">
        <authorList>
            <person name="Chen Y."/>
            <person name="Shah S."/>
            <person name="Dougan E. K."/>
            <person name="Thang M."/>
            <person name="Chan C."/>
        </authorList>
    </citation>
    <scope>NUCLEOTIDE SEQUENCE</scope>
</reference>
<dbReference type="InterPro" id="IPR002579">
    <property type="entry name" value="Met_Sox_Rdtase_MsrB_dom"/>
</dbReference>
<evidence type="ECO:0000256" key="2">
    <source>
        <dbReference type="ARBA" id="ARBA00023002"/>
    </source>
</evidence>
<dbReference type="Gene3D" id="2.170.150.20">
    <property type="entry name" value="Peptide methionine sulfoxide reductase"/>
    <property type="match status" value="1"/>
</dbReference>
<evidence type="ECO:0000256" key="1">
    <source>
        <dbReference type="ARBA" id="ARBA00007174"/>
    </source>
</evidence>
<dbReference type="GO" id="GO:0033743">
    <property type="term" value="F:peptide-methionine (R)-S-oxide reductase activity"/>
    <property type="evidence" value="ECO:0007669"/>
    <property type="project" value="InterPro"/>
</dbReference>
<keyword evidence="6" id="KW-1185">Reference proteome</keyword>
<feature type="signal peptide" evidence="3">
    <location>
        <begin position="1"/>
        <end position="17"/>
    </location>
</feature>
<sequence>MGVSLLVLALCFAPAKAFLNLEGLTNCLQDNLKFGAQALVNQGFAEVCCKVPQHWAEPAGSLNRVNFWQELGSGVTTFYDAQCGIPLFRAPVGRSLAEFQAESNGHGWPSFREEELVKSNIEVKEDGEVVSRCGTHLGHNLPDQAGNRYCIDLLCIAGHPK</sequence>
<name>A0AA36HT28_9DINO</name>
<dbReference type="AlphaFoldDB" id="A0AA36HT28"/>
<feature type="chain" id="PRO_5041219948" description="MsrB domain-containing protein" evidence="3">
    <location>
        <begin position="18"/>
        <end position="161"/>
    </location>
</feature>
<organism evidence="5 6">
    <name type="scientific">Effrenium voratum</name>
    <dbReference type="NCBI Taxonomy" id="2562239"/>
    <lineage>
        <taxon>Eukaryota</taxon>
        <taxon>Sar</taxon>
        <taxon>Alveolata</taxon>
        <taxon>Dinophyceae</taxon>
        <taxon>Suessiales</taxon>
        <taxon>Symbiodiniaceae</taxon>
        <taxon>Effrenium</taxon>
    </lineage>
</organism>
<feature type="domain" description="MsrB" evidence="4">
    <location>
        <begin position="77"/>
        <end position="156"/>
    </location>
</feature>
<evidence type="ECO:0000256" key="3">
    <source>
        <dbReference type="SAM" id="SignalP"/>
    </source>
</evidence>
<accession>A0AA36HT28</accession>
<evidence type="ECO:0000313" key="5">
    <source>
        <dbReference type="EMBL" id="CAJ1374556.1"/>
    </source>
</evidence>
<dbReference type="Proteomes" id="UP001178507">
    <property type="component" value="Unassembled WGS sequence"/>
</dbReference>